<feature type="compositionally biased region" description="Low complexity" evidence="1">
    <location>
        <begin position="287"/>
        <end position="298"/>
    </location>
</feature>
<feature type="compositionally biased region" description="Basic residues" evidence="1">
    <location>
        <begin position="320"/>
        <end position="329"/>
    </location>
</feature>
<feature type="compositionally biased region" description="Basic residues" evidence="1">
    <location>
        <begin position="177"/>
        <end position="194"/>
    </location>
</feature>
<sequence>ASPPPPHRRDPGRRAHARPPCLGPRRRRRLAGQAGARARALAARRLHGRADAHRVRATRPAPWPALRGGEPPRRLRQHRHGRHREGGARRLHARPGDHSQPLHQPIRVQEHGPRPGARPPPRRAHLGDAQRRRGVGPARAGAGPPGLHRLGQEQARRHHLRLAGGDDHGAPLGRAPRAARRVRGHARALPRRGAPHPDHALGRPELRHRQPRLLPAHRPGRAPPRLGRHQRRALAEPAERAHHGGGRGARLRRDLLVYPRLPGGRAAPDRGPPQRRHPAGRGGAGDAGARPAGRRQGALVHAGRRRRPRGEAAPDVARPRAAHRRADRV</sequence>
<dbReference type="AlphaFoldDB" id="A0A6J4HTC9"/>
<feature type="compositionally biased region" description="Low complexity" evidence="1">
    <location>
        <begin position="135"/>
        <end position="146"/>
    </location>
</feature>
<organism evidence="2">
    <name type="scientific">uncultured Acetobacteraceae bacterium</name>
    <dbReference type="NCBI Taxonomy" id="169975"/>
    <lineage>
        <taxon>Bacteria</taxon>
        <taxon>Pseudomonadati</taxon>
        <taxon>Pseudomonadota</taxon>
        <taxon>Alphaproteobacteria</taxon>
        <taxon>Acetobacterales</taxon>
        <taxon>Acetobacteraceae</taxon>
        <taxon>environmental samples</taxon>
    </lineage>
</organism>
<feature type="compositionally biased region" description="Basic and acidic residues" evidence="1">
    <location>
        <begin position="233"/>
        <end position="242"/>
    </location>
</feature>
<name>A0A6J4HTC9_9PROT</name>
<reference evidence="2" key="1">
    <citation type="submission" date="2020-02" db="EMBL/GenBank/DDBJ databases">
        <authorList>
            <person name="Meier V. D."/>
        </authorList>
    </citation>
    <scope>NUCLEOTIDE SEQUENCE</scope>
    <source>
        <strain evidence="2">AVDCRST_MAG08</strain>
    </source>
</reference>
<accession>A0A6J4HTC9</accession>
<evidence type="ECO:0000256" key="1">
    <source>
        <dbReference type="SAM" id="MobiDB-lite"/>
    </source>
</evidence>
<protein>
    <submittedName>
        <fullName evidence="2">BUG/TctC family periplasmic protein</fullName>
    </submittedName>
</protein>
<feature type="compositionally biased region" description="Basic residues" evidence="1">
    <location>
        <begin position="74"/>
        <end position="93"/>
    </location>
</feature>
<feature type="non-terminal residue" evidence="2">
    <location>
        <position position="1"/>
    </location>
</feature>
<evidence type="ECO:0000313" key="2">
    <source>
        <dbReference type="EMBL" id="CAA9232311.1"/>
    </source>
</evidence>
<dbReference type="EMBL" id="CADCTG010000116">
    <property type="protein sequence ID" value="CAA9232311.1"/>
    <property type="molecule type" value="Genomic_DNA"/>
</dbReference>
<feature type="compositionally biased region" description="Low complexity" evidence="1">
    <location>
        <begin position="31"/>
        <end position="41"/>
    </location>
</feature>
<gene>
    <name evidence="2" type="ORF">AVDCRST_MAG08-1179</name>
</gene>
<feature type="region of interest" description="Disordered" evidence="1">
    <location>
        <begin position="1"/>
        <end position="149"/>
    </location>
</feature>
<feature type="compositionally biased region" description="Basic and acidic residues" evidence="1">
    <location>
        <begin position="195"/>
        <end position="208"/>
    </location>
</feature>
<feature type="non-terminal residue" evidence="2">
    <location>
        <position position="329"/>
    </location>
</feature>
<proteinExistence type="predicted"/>
<feature type="region of interest" description="Disordered" evidence="1">
    <location>
        <begin position="162"/>
        <end position="329"/>
    </location>
</feature>